<protein>
    <submittedName>
        <fullName evidence="1">RxLR effector protein</fullName>
    </submittedName>
</protein>
<organism evidence="1 2">
    <name type="scientific">Phytophthora megakarya</name>
    <dbReference type="NCBI Taxonomy" id="4795"/>
    <lineage>
        <taxon>Eukaryota</taxon>
        <taxon>Sar</taxon>
        <taxon>Stramenopiles</taxon>
        <taxon>Oomycota</taxon>
        <taxon>Peronosporomycetes</taxon>
        <taxon>Peronosporales</taxon>
        <taxon>Peronosporaceae</taxon>
        <taxon>Phytophthora</taxon>
    </lineage>
</organism>
<reference evidence="2" key="1">
    <citation type="submission" date="2017-03" db="EMBL/GenBank/DDBJ databases">
        <title>Phytopthora megakarya and P. palmivora, two closely related causual agents of cacao black pod achieved similar genome size and gene model numbers by different mechanisms.</title>
        <authorList>
            <person name="Ali S."/>
            <person name="Shao J."/>
            <person name="Larry D.J."/>
            <person name="Kronmiller B."/>
            <person name="Shen D."/>
            <person name="Strem M.D."/>
            <person name="Melnick R.L."/>
            <person name="Guiltinan M.J."/>
            <person name="Tyler B.M."/>
            <person name="Meinhardt L.W."/>
            <person name="Bailey B.A."/>
        </authorList>
    </citation>
    <scope>NUCLEOTIDE SEQUENCE [LARGE SCALE GENOMIC DNA]</scope>
    <source>
        <strain evidence="2">zdho120</strain>
    </source>
</reference>
<sequence length="211" mass="23345">MVFHPAPAFHHAPSSPETPKLSLSFILDDSRPLTPPARSQQLRLPPTQHPVTKERRGNMLLIQRSPPISASEVLIMRLYSVALAVGAGLMANVGRITSFEVTTADYPSIIRSLDHQKGVAPTRLLRRYDADTEERAFGTSTITDLVTKIKGGASKFTGKFKGVEPASKYEAHVMKALQLDRIDDTLTSWKLKDITAKITEFNQQSKTHKVS</sequence>
<accession>A0A225UWK4</accession>
<dbReference type="EMBL" id="NBNE01010610">
    <property type="protein sequence ID" value="OWY97311.1"/>
    <property type="molecule type" value="Genomic_DNA"/>
</dbReference>
<evidence type="ECO:0000313" key="2">
    <source>
        <dbReference type="Proteomes" id="UP000198211"/>
    </source>
</evidence>
<dbReference type="AlphaFoldDB" id="A0A225UWK4"/>
<dbReference type="OrthoDB" id="144258at2759"/>
<proteinExistence type="predicted"/>
<keyword evidence="2" id="KW-1185">Reference proteome</keyword>
<feature type="non-terminal residue" evidence="1">
    <location>
        <position position="211"/>
    </location>
</feature>
<name>A0A225UWK4_9STRA</name>
<evidence type="ECO:0000313" key="1">
    <source>
        <dbReference type="EMBL" id="OWY97311.1"/>
    </source>
</evidence>
<dbReference type="Proteomes" id="UP000198211">
    <property type="component" value="Unassembled WGS sequence"/>
</dbReference>
<gene>
    <name evidence="1" type="ORF">PHMEG_00032196</name>
</gene>
<comment type="caution">
    <text evidence="1">The sequence shown here is derived from an EMBL/GenBank/DDBJ whole genome shotgun (WGS) entry which is preliminary data.</text>
</comment>